<evidence type="ECO:0000256" key="10">
    <source>
        <dbReference type="HAMAP-Rule" id="MF_01499"/>
    </source>
</evidence>
<gene>
    <name evidence="10" type="primary">dacA</name>
    <name evidence="12" type="ORF">IAA89_00765</name>
</gene>
<dbReference type="InterPro" id="IPR014046">
    <property type="entry name" value="C-di-AMP_synthase"/>
</dbReference>
<dbReference type="InterPro" id="IPR050338">
    <property type="entry name" value="DisA"/>
</dbReference>
<dbReference type="PANTHER" id="PTHR34185:SF1">
    <property type="entry name" value="DIADENYLATE CYCLASE"/>
    <property type="match status" value="1"/>
</dbReference>
<feature type="transmembrane region" description="Helical" evidence="10">
    <location>
        <begin position="14"/>
        <end position="34"/>
    </location>
</feature>
<evidence type="ECO:0000256" key="2">
    <source>
        <dbReference type="ARBA" id="ARBA00022475"/>
    </source>
</evidence>
<dbReference type="GO" id="GO:0004016">
    <property type="term" value="F:adenylate cyclase activity"/>
    <property type="evidence" value="ECO:0007669"/>
    <property type="project" value="UniProtKB-UniRule"/>
</dbReference>
<dbReference type="AlphaFoldDB" id="A0A9D9H961"/>
<evidence type="ECO:0000313" key="12">
    <source>
        <dbReference type="EMBL" id="MBO8440972.1"/>
    </source>
</evidence>
<dbReference type="InterPro" id="IPR034701">
    <property type="entry name" value="CdaA"/>
</dbReference>
<dbReference type="GO" id="GO:0106408">
    <property type="term" value="F:diadenylate cyclase activity"/>
    <property type="evidence" value="ECO:0007669"/>
    <property type="project" value="UniProtKB-EC"/>
</dbReference>
<reference evidence="12" key="1">
    <citation type="submission" date="2020-10" db="EMBL/GenBank/DDBJ databases">
        <authorList>
            <person name="Gilroy R."/>
        </authorList>
    </citation>
    <scope>NUCLEOTIDE SEQUENCE</scope>
    <source>
        <strain evidence="12">C6-149</strain>
    </source>
</reference>
<comment type="caution">
    <text evidence="12">The sequence shown here is derived from an EMBL/GenBank/DDBJ whole genome shotgun (WGS) entry which is preliminary data.</text>
</comment>
<dbReference type="Pfam" id="PF02457">
    <property type="entry name" value="DAC"/>
    <property type="match status" value="1"/>
</dbReference>
<keyword evidence="4 10" id="KW-0812">Transmembrane</keyword>
<dbReference type="FunFam" id="3.40.1700.10:FF:000002">
    <property type="entry name" value="Diadenylate cyclase"/>
    <property type="match status" value="1"/>
</dbReference>
<evidence type="ECO:0000256" key="4">
    <source>
        <dbReference type="ARBA" id="ARBA00022692"/>
    </source>
</evidence>
<keyword evidence="9 10" id="KW-0472">Membrane</keyword>
<dbReference type="SUPFAM" id="SSF143597">
    <property type="entry name" value="YojJ-like"/>
    <property type="match status" value="1"/>
</dbReference>
<evidence type="ECO:0000313" key="13">
    <source>
        <dbReference type="Proteomes" id="UP000823614"/>
    </source>
</evidence>
<protein>
    <recommendedName>
        <fullName evidence="10">Diadenylate cyclase</fullName>
        <shortName evidence="10">DAC</shortName>
        <ecNumber evidence="10">2.7.7.85</ecNumber>
    </recommendedName>
    <alternativeName>
        <fullName evidence="10">Cyclic-di-AMP synthase</fullName>
        <shortName evidence="10">c-di-AMP synthase</shortName>
    </alternativeName>
</protein>
<dbReference type="Proteomes" id="UP000823614">
    <property type="component" value="Unassembled WGS sequence"/>
</dbReference>
<dbReference type="InterPro" id="IPR003390">
    <property type="entry name" value="DNA_integrity_scan_DisA_N"/>
</dbReference>
<comment type="caution">
    <text evidence="10">Lacks conserved residue(s) required for the propagation of feature annotation.</text>
</comment>
<evidence type="ECO:0000259" key="11">
    <source>
        <dbReference type="PROSITE" id="PS51794"/>
    </source>
</evidence>
<evidence type="ECO:0000256" key="6">
    <source>
        <dbReference type="ARBA" id="ARBA00022741"/>
    </source>
</evidence>
<feature type="transmembrane region" description="Helical" evidence="10">
    <location>
        <begin position="41"/>
        <end position="60"/>
    </location>
</feature>
<dbReference type="InterPro" id="IPR045585">
    <property type="entry name" value="CdaA_N"/>
</dbReference>
<comment type="subunit">
    <text evidence="10">Probably a homodimer.</text>
</comment>
<dbReference type="InterPro" id="IPR036888">
    <property type="entry name" value="DNA_integrity_DisA_N_sf"/>
</dbReference>
<comment type="similarity">
    <text evidence="10">Belongs to the adenylate cyclase family. DacA/CdaA subfamily.</text>
</comment>
<feature type="domain" description="DAC" evidence="11">
    <location>
        <begin position="84"/>
        <end position="243"/>
    </location>
</feature>
<keyword evidence="8 10" id="KW-1133">Transmembrane helix</keyword>
<sequence>MLINWSSLFTWGNFTKLLDLLIIWFLVYKLLMLLKGTRSMMLFRGIVVILIIRFISWYVGLSTLSWIMDQIINWGVIALVIIFQPEIRQGLEKLGQSYSSTNKDLDHDREEYLIDELNKAVQYMSKRKIGALISLERETSLSEYVETGIRLDADLTSELLINIFIPNTPLHDGAVIIRDNKVVAATAYLPLSNSKLIPKELGTRHRAAVGISEVTDAITIVVSEETGKVMITYKNEMIRDLSEEAFKNYLRKHLISKNDLNQKNSLITFFRGVKNEKK</sequence>
<dbReference type="GO" id="GO:0005524">
    <property type="term" value="F:ATP binding"/>
    <property type="evidence" value="ECO:0007669"/>
    <property type="project" value="UniProtKB-UniRule"/>
</dbReference>
<dbReference type="PIRSF" id="PIRSF004793">
    <property type="entry name" value="UCP004793"/>
    <property type="match status" value="1"/>
</dbReference>
<keyword evidence="6 10" id="KW-0547">Nucleotide-binding</keyword>
<organism evidence="12 13">
    <name type="scientific">Candidatus Gallilactobacillus intestinavium</name>
    <dbReference type="NCBI Taxonomy" id="2840838"/>
    <lineage>
        <taxon>Bacteria</taxon>
        <taxon>Bacillati</taxon>
        <taxon>Bacillota</taxon>
        <taxon>Bacilli</taxon>
        <taxon>Lactobacillales</taxon>
        <taxon>Lactobacillaceae</taxon>
        <taxon>Lactobacillaceae incertae sedis</taxon>
        <taxon>Candidatus Gallilactobacillus</taxon>
    </lineage>
</organism>
<dbReference type="EMBL" id="JADIMP010000015">
    <property type="protein sequence ID" value="MBO8440972.1"/>
    <property type="molecule type" value="Genomic_DNA"/>
</dbReference>
<evidence type="ECO:0000256" key="5">
    <source>
        <dbReference type="ARBA" id="ARBA00022695"/>
    </source>
</evidence>
<evidence type="ECO:0000256" key="1">
    <source>
        <dbReference type="ARBA" id="ARBA00000877"/>
    </source>
</evidence>
<dbReference type="NCBIfam" id="TIGR00159">
    <property type="entry name" value="diadenylate cyclase CdaA"/>
    <property type="match status" value="1"/>
</dbReference>
<dbReference type="Pfam" id="PF19293">
    <property type="entry name" value="CdaA_N"/>
    <property type="match status" value="1"/>
</dbReference>
<evidence type="ECO:0000256" key="9">
    <source>
        <dbReference type="ARBA" id="ARBA00023136"/>
    </source>
</evidence>
<dbReference type="PROSITE" id="PS51794">
    <property type="entry name" value="DAC"/>
    <property type="match status" value="1"/>
</dbReference>
<evidence type="ECO:0000256" key="3">
    <source>
        <dbReference type="ARBA" id="ARBA00022679"/>
    </source>
</evidence>
<evidence type="ECO:0000256" key="8">
    <source>
        <dbReference type="ARBA" id="ARBA00022989"/>
    </source>
</evidence>
<keyword evidence="7 10" id="KW-0067">ATP-binding</keyword>
<evidence type="ECO:0000256" key="7">
    <source>
        <dbReference type="ARBA" id="ARBA00022840"/>
    </source>
</evidence>
<dbReference type="EC" id="2.7.7.85" evidence="10"/>
<dbReference type="HAMAP" id="MF_01499">
    <property type="entry name" value="DacA"/>
    <property type="match status" value="1"/>
</dbReference>
<comment type="catalytic activity">
    <reaction evidence="1 10">
        <text>2 ATP = 3',3'-c-di-AMP + 2 diphosphate</text>
        <dbReference type="Rhea" id="RHEA:35655"/>
        <dbReference type="ChEBI" id="CHEBI:30616"/>
        <dbReference type="ChEBI" id="CHEBI:33019"/>
        <dbReference type="ChEBI" id="CHEBI:71500"/>
        <dbReference type="EC" id="2.7.7.85"/>
    </reaction>
</comment>
<proteinExistence type="inferred from homology"/>
<name>A0A9D9H961_9LACO</name>
<accession>A0A9D9H961</accession>
<comment type="function">
    <text evidence="10">Catalyzes the condensation of 2 ATP molecules into cyclic di-AMP (c-di-AMP), a second messenger used to regulate differing processes in different bacteria.</text>
</comment>
<dbReference type="Gene3D" id="3.40.1700.10">
    <property type="entry name" value="DNA integrity scanning protein, DisA, N-terminal domain"/>
    <property type="match status" value="1"/>
</dbReference>
<keyword evidence="5 10" id="KW-0548">Nucleotidyltransferase</keyword>
<keyword evidence="2 10" id="KW-1003">Cell membrane</keyword>
<reference evidence="12" key="2">
    <citation type="journal article" date="2021" name="PeerJ">
        <title>Extensive microbial diversity within the chicken gut microbiome revealed by metagenomics and culture.</title>
        <authorList>
            <person name="Gilroy R."/>
            <person name="Ravi A."/>
            <person name="Getino M."/>
            <person name="Pursley I."/>
            <person name="Horton D.L."/>
            <person name="Alikhan N.F."/>
            <person name="Baker D."/>
            <person name="Gharbi K."/>
            <person name="Hall N."/>
            <person name="Watson M."/>
            <person name="Adriaenssens E.M."/>
            <person name="Foster-Nyarko E."/>
            <person name="Jarju S."/>
            <person name="Secka A."/>
            <person name="Antonio M."/>
            <person name="Oren A."/>
            <person name="Chaudhuri R.R."/>
            <person name="La Ragione R."/>
            <person name="Hildebrand F."/>
            <person name="Pallen M.J."/>
        </authorList>
    </citation>
    <scope>NUCLEOTIDE SEQUENCE</scope>
    <source>
        <strain evidence="12">C6-149</strain>
    </source>
</reference>
<keyword evidence="3 10" id="KW-0808">Transferase</keyword>
<dbReference type="PANTHER" id="PTHR34185">
    <property type="entry name" value="DIADENYLATE CYCLASE"/>
    <property type="match status" value="1"/>
</dbReference>
<dbReference type="GO" id="GO:0006171">
    <property type="term" value="P:cAMP biosynthetic process"/>
    <property type="evidence" value="ECO:0007669"/>
    <property type="project" value="InterPro"/>
</dbReference>